<comment type="caution">
    <text evidence="1">The sequence shown here is derived from an EMBL/GenBank/DDBJ whole genome shotgun (WGS) entry which is preliminary data.</text>
</comment>
<proteinExistence type="predicted"/>
<dbReference type="Gene3D" id="3.40.50.300">
    <property type="entry name" value="P-loop containing nucleotide triphosphate hydrolases"/>
    <property type="match status" value="1"/>
</dbReference>
<dbReference type="GO" id="GO:0003690">
    <property type="term" value="F:double-stranded DNA binding"/>
    <property type="evidence" value="ECO:0007669"/>
    <property type="project" value="TreeGrafter"/>
</dbReference>
<keyword evidence="1" id="KW-0547">Nucleotide-binding</keyword>
<dbReference type="GO" id="GO:0046404">
    <property type="term" value="F:ATP-dependent polydeoxyribonucleotide 5'-hydroxyl-kinase activity"/>
    <property type="evidence" value="ECO:0007669"/>
    <property type="project" value="TreeGrafter"/>
</dbReference>
<sequence>MKLGIMCGMPLSGKSTYGKTLQKQGWVRVSLDDLRLALHGQVYKAEAEPLVWENAELMVRTLLKSGHDVLVDTTNRTRDRRKRWRRVAKEFGLTLEIFYVDTDYETCKKRNRVLKRLSDNVLKQIYKEFEKPTSDEGTISQISGLDNRK</sequence>
<dbReference type="GO" id="GO:0005524">
    <property type="term" value="F:ATP binding"/>
    <property type="evidence" value="ECO:0007669"/>
    <property type="project" value="UniProtKB-KW"/>
</dbReference>
<organism evidence="1">
    <name type="scientific">Neobacillus citreus</name>
    <dbReference type="NCBI Taxonomy" id="2833578"/>
    <lineage>
        <taxon>Bacteria</taxon>
        <taxon>Bacillati</taxon>
        <taxon>Bacillota</taxon>
        <taxon>Bacilli</taxon>
        <taxon>Bacillales</taxon>
        <taxon>Bacillaceae</taxon>
        <taxon>Neobacillus</taxon>
    </lineage>
</organism>
<accession>A0A942T3C0</accession>
<dbReference type="Proteomes" id="UP000677265">
    <property type="component" value="Unassembled WGS sequence"/>
</dbReference>
<keyword evidence="3" id="KW-1185">Reference proteome</keyword>
<dbReference type="InterPro" id="IPR027417">
    <property type="entry name" value="P-loop_NTPase"/>
</dbReference>
<reference evidence="1" key="1">
    <citation type="submission" date="2021-05" db="EMBL/GenBank/DDBJ databases">
        <title>Novel Bacillus species.</title>
        <authorList>
            <person name="Liu G."/>
        </authorList>
    </citation>
    <scope>NUCLEOTIDE SEQUENCE</scope>
    <source>
        <strain evidence="1 3">FJAT-50051</strain>
    </source>
</reference>
<dbReference type="PIRSF" id="PIRSF037081">
    <property type="entry name" value="P-loop_All4644_prd"/>
    <property type="match status" value="1"/>
</dbReference>
<dbReference type="RefSeq" id="WP_213144294.1">
    <property type="nucleotide sequence ID" value="NZ_JAGYPE020000039.1"/>
</dbReference>
<dbReference type="Pfam" id="PF13671">
    <property type="entry name" value="AAA_33"/>
    <property type="match status" value="1"/>
</dbReference>
<dbReference type="InterPro" id="IPR017101">
    <property type="entry name" value="P-loop_ATP/GTP-bd_All4644_prd"/>
</dbReference>
<evidence type="ECO:0000313" key="2">
    <source>
        <dbReference type="EMBL" id="MCH6267600.1"/>
    </source>
</evidence>
<dbReference type="SUPFAM" id="SSF52540">
    <property type="entry name" value="P-loop containing nucleoside triphosphate hydrolases"/>
    <property type="match status" value="1"/>
</dbReference>
<keyword evidence="1" id="KW-0067">ATP-binding</keyword>
<name>A0A942T3C0_9BACI</name>
<dbReference type="AlphaFoldDB" id="A0A942T3C0"/>
<dbReference type="PANTHER" id="PTHR12083">
    <property type="entry name" value="BIFUNCTIONAL POLYNUCLEOTIDE PHOSPHATASE/KINASE"/>
    <property type="match status" value="1"/>
</dbReference>
<dbReference type="EMBL" id="JAGYPE020000039">
    <property type="protein sequence ID" value="MCH6267600.1"/>
    <property type="molecule type" value="Genomic_DNA"/>
</dbReference>
<dbReference type="EMBL" id="JAGYPE010000004">
    <property type="protein sequence ID" value="MBS4184413.1"/>
    <property type="molecule type" value="Genomic_DNA"/>
</dbReference>
<protein>
    <submittedName>
        <fullName evidence="1">ATP-binding protein</fullName>
    </submittedName>
</protein>
<dbReference type="GO" id="GO:0046403">
    <property type="term" value="F:polynucleotide 3'-phosphatase activity"/>
    <property type="evidence" value="ECO:0007669"/>
    <property type="project" value="TreeGrafter"/>
</dbReference>
<dbReference type="GO" id="GO:0006281">
    <property type="term" value="P:DNA repair"/>
    <property type="evidence" value="ECO:0007669"/>
    <property type="project" value="TreeGrafter"/>
</dbReference>
<evidence type="ECO:0000313" key="1">
    <source>
        <dbReference type="EMBL" id="MBS4184413.1"/>
    </source>
</evidence>
<evidence type="ECO:0000313" key="3">
    <source>
        <dbReference type="Proteomes" id="UP000677265"/>
    </source>
</evidence>
<gene>
    <name evidence="2" type="ORF">KHB02_018940</name>
    <name evidence="1" type="ORF">KHB02_23750</name>
</gene>
<dbReference type="PANTHER" id="PTHR12083:SF9">
    <property type="entry name" value="BIFUNCTIONAL POLYNUCLEOTIDE PHOSPHATASE_KINASE"/>
    <property type="match status" value="1"/>
</dbReference>